<accession>A0A8J2KLZ8</accession>
<comment type="caution">
    <text evidence="1">The sequence shown here is derived from an EMBL/GenBank/DDBJ whole genome shotgun (WGS) entry which is preliminary data.</text>
</comment>
<gene>
    <name evidence="1" type="ORF">AFUS01_LOCUS28024</name>
</gene>
<name>A0A8J2KLZ8_9HEXA</name>
<proteinExistence type="predicted"/>
<protein>
    <submittedName>
        <fullName evidence="1">Uncharacterized protein</fullName>
    </submittedName>
</protein>
<evidence type="ECO:0000313" key="2">
    <source>
        <dbReference type="Proteomes" id="UP000708208"/>
    </source>
</evidence>
<evidence type="ECO:0000313" key="1">
    <source>
        <dbReference type="EMBL" id="CAG7817455.1"/>
    </source>
</evidence>
<dbReference type="Proteomes" id="UP000708208">
    <property type="component" value="Unassembled WGS sequence"/>
</dbReference>
<organism evidence="1 2">
    <name type="scientific">Allacma fusca</name>
    <dbReference type="NCBI Taxonomy" id="39272"/>
    <lineage>
        <taxon>Eukaryota</taxon>
        <taxon>Metazoa</taxon>
        <taxon>Ecdysozoa</taxon>
        <taxon>Arthropoda</taxon>
        <taxon>Hexapoda</taxon>
        <taxon>Collembola</taxon>
        <taxon>Symphypleona</taxon>
        <taxon>Sminthuridae</taxon>
        <taxon>Allacma</taxon>
    </lineage>
</organism>
<reference evidence="1" key="1">
    <citation type="submission" date="2021-06" db="EMBL/GenBank/DDBJ databases">
        <authorList>
            <person name="Hodson N. C."/>
            <person name="Mongue J. A."/>
            <person name="Jaron S. K."/>
        </authorList>
    </citation>
    <scope>NUCLEOTIDE SEQUENCE</scope>
</reference>
<feature type="non-terminal residue" evidence="1">
    <location>
        <position position="1"/>
    </location>
</feature>
<dbReference type="AlphaFoldDB" id="A0A8J2KLZ8"/>
<dbReference type="EMBL" id="CAJVCH010394586">
    <property type="protein sequence ID" value="CAG7817455.1"/>
    <property type="molecule type" value="Genomic_DNA"/>
</dbReference>
<keyword evidence="2" id="KW-1185">Reference proteome</keyword>
<sequence>NLSYIHSWNSQAVTVVVSEVKGNQN</sequence>